<keyword evidence="5 7" id="KW-0238">DNA-binding</keyword>
<dbReference type="CDD" id="cd00983">
    <property type="entry name" value="RecA"/>
    <property type="match status" value="1"/>
</dbReference>
<evidence type="ECO:0000256" key="3">
    <source>
        <dbReference type="ARBA" id="ARBA00022741"/>
    </source>
</evidence>
<dbReference type="HAMAP" id="MF_00268">
    <property type="entry name" value="RecA"/>
    <property type="match status" value="1"/>
</dbReference>
<comment type="function">
    <text evidence="7">Can catalyze the hydrolysis of ATP in the presence of single-stranded DNA, the ATP-dependent uptake of single-stranded DNA by duplex DNA, and the ATP-dependent hybridization of homologous single-stranded DNAs. It interacts with LexA causing its activation and leading to its autocatalytic cleavage.</text>
</comment>
<keyword evidence="7 8" id="KW-0234">DNA repair</keyword>
<keyword evidence="7" id="KW-0963">Cytoplasm</keyword>
<dbReference type="InterPro" id="IPR003593">
    <property type="entry name" value="AAA+_ATPase"/>
</dbReference>
<accession>A0ABT5UUY2</accession>
<feature type="compositionally biased region" description="Acidic residues" evidence="10">
    <location>
        <begin position="358"/>
        <end position="375"/>
    </location>
</feature>
<name>A0ABT5UUY2_EUBLI</name>
<reference evidence="13 14" key="1">
    <citation type="submission" date="2023-02" db="EMBL/GenBank/DDBJ databases">
        <title>Comparative genome analysis of Eubacterium limosum species.</title>
        <authorList>
            <person name="Bak J.E."/>
        </authorList>
    </citation>
    <scope>NUCLEOTIDE SEQUENCE [LARGE SCALE GENOMIC DNA]</scope>
    <source>
        <strain evidence="13 14">KGMB01548</strain>
    </source>
</reference>
<dbReference type="InterPro" id="IPR020584">
    <property type="entry name" value="DNA_recomb/repair_RecA_CS"/>
</dbReference>
<evidence type="ECO:0000256" key="10">
    <source>
        <dbReference type="SAM" id="MobiDB-lite"/>
    </source>
</evidence>
<dbReference type="InterPro" id="IPR049428">
    <property type="entry name" value="RecA-like_N"/>
</dbReference>
<dbReference type="NCBIfam" id="TIGR02012">
    <property type="entry name" value="tigrfam_recA"/>
    <property type="match status" value="1"/>
</dbReference>
<dbReference type="SUPFAM" id="SSF52540">
    <property type="entry name" value="P-loop containing nucleoside triphosphate hydrolases"/>
    <property type="match status" value="1"/>
</dbReference>
<dbReference type="EMBL" id="JAQSVD010000020">
    <property type="protein sequence ID" value="MDE1472786.1"/>
    <property type="molecule type" value="Genomic_DNA"/>
</dbReference>
<keyword evidence="7 8" id="KW-0742">SOS response</keyword>
<evidence type="ECO:0000256" key="9">
    <source>
        <dbReference type="RuleBase" id="RU004527"/>
    </source>
</evidence>
<dbReference type="Pfam" id="PF21096">
    <property type="entry name" value="RecA_C"/>
    <property type="match status" value="1"/>
</dbReference>
<evidence type="ECO:0000313" key="13">
    <source>
        <dbReference type="EMBL" id="MDE1472786.1"/>
    </source>
</evidence>
<comment type="similarity">
    <text evidence="1 7 9">Belongs to the RecA family.</text>
</comment>
<comment type="subcellular location">
    <subcellularLocation>
        <location evidence="7">Cytoplasm</location>
    </subcellularLocation>
</comment>
<comment type="caution">
    <text evidence="13">The sequence shown here is derived from an EMBL/GenBank/DDBJ whole genome shotgun (WGS) entry which is preliminary data.</text>
</comment>
<dbReference type="PRINTS" id="PR00142">
    <property type="entry name" value="RECA"/>
</dbReference>
<dbReference type="PROSITE" id="PS50163">
    <property type="entry name" value="RECA_3"/>
    <property type="match status" value="1"/>
</dbReference>
<dbReference type="PANTHER" id="PTHR45900:SF1">
    <property type="entry name" value="MITOCHONDRIAL DNA REPAIR PROTEIN RECA HOMOLOG-RELATED"/>
    <property type="match status" value="1"/>
</dbReference>
<evidence type="ECO:0000256" key="6">
    <source>
        <dbReference type="ARBA" id="ARBA00023172"/>
    </source>
</evidence>
<keyword evidence="7 9" id="KW-0227">DNA damage</keyword>
<evidence type="ECO:0000256" key="2">
    <source>
        <dbReference type="ARBA" id="ARBA00015553"/>
    </source>
</evidence>
<dbReference type="InterPro" id="IPR013765">
    <property type="entry name" value="DNA_recomb/repair_RecA"/>
</dbReference>
<feature type="domain" description="RecA family profile 1" evidence="11">
    <location>
        <begin position="50"/>
        <end position="210"/>
    </location>
</feature>
<dbReference type="Proteomes" id="UP001215087">
    <property type="component" value="Unassembled WGS sequence"/>
</dbReference>
<dbReference type="InterPro" id="IPR020588">
    <property type="entry name" value="RecA_ATP-bd"/>
</dbReference>
<evidence type="ECO:0000256" key="5">
    <source>
        <dbReference type="ARBA" id="ARBA00023125"/>
    </source>
</evidence>
<organism evidence="13 14">
    <name type="scientific">Eubacterium limosum</name>
    <dbReference type="NCBI Taxonomy" id="1736"/>
    <lineage>
        <taxon>Bacteria</taxon>
        <taxon>Bacillati</taxon>
        <taxon>Bacillota</taxon>
        <taxon>Clostridia</taxon>
        <taxon>Eubacteriales</taxon>
        <taxon>Eubacteriaceae</taxon>
        <taxon>Eubacterium</taxon>
    </lineage>
</organism>
<dbReference type="InterPro" id="IPR027417">
    <property type="entry name" value="P-loop_NTPase"/>
</dbReference>
<dbReference type="Pfam" id="PF00154">
    <property type="entry name" value="RecA_N"/>
    <property type="match status" value="1"/>
</dbReference>
<dbReference type="InterPro" id="IPR020587">
    <property type="entry name" value="RecA_monomer-monomer_interface"/>
</dbReference>
<keyword evidence="6 7" id="KW-0233">DNA recombination</keyword>
<feature type="region of interest" description="Disordered" evidence="10">
    <location>
        <begin position="346"/>
        <end position="375"/>
    </location>
</feature>
<dbReference type="PANTHER" id="PTHR45900">
    <property type="entry name" value="RECA"/>
    <property type="match status" value="1"/>
</dbReference>
<evidence type="ECO:0000259" key="11">
    <source>
        <dbReference type="PROSITE" id="PS50162"/>
    </source>
</evidence>
<keyword evidence="4 7" id="KW-0067">ATP-binding</keyword>
<dbReference type="PROSITE" id="PS50162">
    <property type="entry name" value="RECA_2"/>
    <property type="match status" value="1"/>
</dbReference>
<evidence type="ECO:0000256" key="7">
    <source>
        <dbReference type="HAMAP-Rule" id="MF_00268"/>
    </source>
</evidence>
<evidence type="ECO:0000313" key="14">
    <source>
        <dbReference type="Proteomes" id="UP001215087"/>
    </source>
</evidence>
<evidence type="ECO:0000259" key="12">
    <source>
        <dbReference type="PROSITE" id="PS50163"/>
    </source>
</evidence>
<dbReference type="SUPFAM" id="SSF54752">
    <property type="entry name" value="RecA protein, C-terminal domain"/>
    <property type="match status" value="1"/>
</dbReference>
<protein>
    <recommendedName>
        <fullName evidence="2 7">Protein RecA</fullName>
    </recommendedName>
    <alternativeName>
        <fullName evidence="7 8">Recombinase A</fullName>
    </alternativeName>
</protein>
<dbReference type="SMART" id="SM00382">
    <property type="entry name" value="AAA"/>
    <property type="match status" value="1"/>
</dbReference>
<keyword evidence="3 7" id="KW-0547">Nucleotide-binding</keyword>
<feature type="domain" description="RecA family profile 2" evidence="12">
    <location>
        <begin position="218"/>
        <end position="292"/>
    </location>
</feature>
<evidence type="ECO:0000256" key="1">
    <source>
        <dbReference type="ARBA" id="ARBA00009391"/>
    </source>
</evidence>
<sequence>MGKKNVLKLEPVTQQAGDAKEEALKTALLKIEQAQGIGSIMKLGDRPQKDFDVISTSCVSLDLALGIGGIPKGRIIEIYGPESSGKTTLALHIAAEAMKKEGTNVLFIDAEHALDPVYAKSLGVKTEELLISQPDDGNQALEILEKMVRSGAIDLAIVDSVAALVPQEEISGEMGQATVGLQARLMSQACRKLASCIQKSNTAVIFLNQLREKVGESNLSFKPQEITTGGRALKFYSSVRMDIRRVENIKLKKDVFIGCRTKVKVTKNKMAPPFKTSEFDIYYGKGICKELDVLDYGTEIGVVQKSGSWYQFNELRLGQGRPNVKIFLEENPEVYEEIKAAVIKKSNDEETSLQKEESSDEIESSEENTLTDEDIDFMEDMRFDANF</sequence>
<dbReference type="RefSeq" id="WP_274703045.1">
    <property type="nucleotide sequence ID" value="NZ_JAQSVD010000020.1"/>
</dbReference>
<dbReference type="InterPro" id="IPR023400">
    <property type="entry name" value="RecA_C_sf"/>
</dbReference>
<feature type="compositionally biased region" description="Basic and acidic residues" evidence="10">
    <location>
        <begin position="346"/>
        <end position="357"/>
    </location>
</feature>
<feature type="binding site" evidence="7">
    <location>
        <begin position="80"/>
        <end position="87"/>
    </location>
    <ligand>
        <name>ATP</name>
        <dbReference type="ChEBI" id="CHEBI:30616"/>
    </ligand>
</feature>
<keyword evidence="14" id="KW-1185">Reference proteome</keyword>
<evidence type="ECO:0000256" key="4">
    <source>
        <dbReference type="ARBA" id="ARBA00022840"/>
    </source>
</evidence>
<dbReference type="PROSITE" id="PS00321">
    <property type="entry name" value="RECA_1"/>
    <property type="match status" value="1"/>
</dbReference>
<proteinExistence type="inferred from homology"/>
<dbReference type="Gene3D" id="3.40.50.300">
    <property type="entry name" value="P-loop containing nucleotide triphosphate hydrolases"/>
    <property type="match status" value="1"/>
</dbReference>
<evidence type="ECO:0000256" key="8">
    <source>
        <dbReference type="RuleBase" id="RU000526"/>
    </source>
</evidence>
<gene>
    <name evidence="7 13" type="primary">recA</name>
    <name evidence="13" type="ORF">PTZ04_21220</name>
</gene>
<dbReference type="InterPro" id="IPR049261">
    <property type="entry name" value="RecA-like_C"/>
</dbReference>